<comment type="caution">
    <text evidence="1">The sequence shown here is derived from an EMBL/GenBank/DDBJ whole genome shotgun (WGS) entry which is preliminary data.</text>
</comment>
<name>A0A0M2V2U0_9GAMM</name>
<keyword evidence="2" id="KW-1185">Reference proteome</keyword>
<gene>
    <name evidence="1" type="ORF">WG68_12480</name>
</gene>
<dbReference type="RefSeq" id="WP_046558037.1">
    <property type="nucleotide sequence ID" value="NZ_LAHO01000012.1"/>
</dbReference>
<dbReference type="OrthoDB" id="5769495at2"/>
<evidence type="ECO:0000313" key="2">
    <source>
        <dbReference type="Proteomes" id="UP000034228"/>
    </source>
</evidence>
<evidence type="ECO:0000313" key="1">
    <source>
        <dbReference type="EMBL" id="KKO44956.1"/>
    </source>
</evidence>
<dbReference type="AlphaFoldDB" id="A0A0M2V2U0"/>
<protein>
    <submittedName>
        <fullName evidence="1">Uncharacterized protein</fullName>
    </submittedName>
</protein>
<sequence length="115" mass="12991">MDHDVIQLEQQSLEALRHNYPLLQQLSGSIMFVAENESPTLTATAWHLTEADNLMLKQLGVKGAILELLDTLVEQRKQKRIRPNRQGRLLLNAGQLGVEWLSDDSISLLAYRNAS</sequence>
<proteinExistence type="predicted"/>
<dbReference type="EMBL" id="LAHO01000012">
    <property type="protein sequence ID" value="KKO44956.1"/>
    <property type="molecule type" value="Genomic_DNA"/>
</dbReference>
<reference evidence="1 2" key="1">
    <citation type="submission" date="2015-03" db="EMBL/GenBank/DDBJ databases">
        <title>Draft genome sequences of two protease-producing strains of Arsukibacterium isolated from two cold and alkaline environments.</title>
        <authorList>
            <person name="Lylloff J.E."/>
            <person name="Skov L.B."/>
            <person name="Jepsen M."/>
            <person name="Hallin P.F."/>
            <person name="Sorensen S.J."/>
            <person name="Stougaard P."/>
            <person name="Glaring M.A."/>
        </authorList>
    </citation>
    <scope>NUCLEOTIDE SEQUENCE [LARGE SCALE GENOMIC DNA]</scope>
    <source>
        <strain evidence="1 2">GCM72</strain>
    </source>
</reference>
<organism evidence="1 2">
    <name type="scientific">Arsukibacterium ikkense</name>
    <dbReference type="NCBI Taxonomy" id="336831"/>
    <lineage>
        <taxon>Bacteria</taxon>
        <taxon>Pseudomonadati</taxon>
        <taxon>Pseudomonadota</taxon>
        <taxon>Gammaproteobacteria</taxon>
        <taxon>Chromatiales</taxon>
        <taxon>Chromatiaceae</taxon>
        <taxon>Arsukibacterium</taxon>
    </lineage>
</organism>
<dbReference type="Proteomes" id="UP000034228">
    <property type="component" value="Unassembled WGS sequence"/>
</dbReference>
<dbReference type="PATRIC" id="fig|336831.14.peg.1725"/>
<accession>A0A0M2V2U0</accession>